<reference evidence="1" key="1">
    <citation type="journal article" date="2024" name="Syst. Appl. Microbiol.">
        <title>First single-strain enrichments of Electrothrix cable bacteria, description of E. aestuarii sp. nov. and E. rattekaaiensis sp. nov., and proposal of a cable bacteria taxonomy following the rules of the SeqCode.</title>
        <authorList>
            <person name="Plum-Jensen L.E."/>
            <person name="Schramm A."/>
            <person name="Marshall I.P.G."/>
        </authorList>
    </citation>
    <scope>NUCLEOTIDE SEQUENCE</scope>
    <source>
        <strain evidence="1">Rat1</strain>
    </source>
</reference>
<dbReference type="SUPFAM" id="SSF48371">
    <property type="entry name" value="ARM repeat"/>
    <property type="match status" value="1"/>
</dbReference>
<gene>
    <name evidence="1" type="ORF">Q3M24_12375</name>
</gene>
<dbReference type="EMBL" id="CP159373">
    <property type="protein sequence ID" value="XCN71113.1"/>
    <property type="molecule type" value="Genomic_DNA"/>
</dbReference>
<dbReference type="InterPro" id="IPR011989">
    <property type="entry name" value="ARM-like"/>
</dbReference>
<dbReference type="Gene3D" id="1.25.10.10">
    <property type="entry name" value="Leucine-rich Repeat Variant"/>
    <property type="match status" value="1"/>
</dbReference>
<evidence type="ECO:0008006" key="2">
    <source>
        <dbReference type="Google" id="ProtNLM"/>
    </source>
</evidence>
<sequence length="797" mass="91355">MNLRWIFSDFLVQHCADCLHHTSNGDTSWGSKIIHDYREKELKRAQNIEKEQARITQLRSELRSQSQKIIQKTGNESYRIVEFIEALFSEDETECADAAKQLKQSARLAPDLFPSAAINLLAALAGSKEFSKLILPVCAELAKRRADDFALCFQQMAFDNLEKHLFPERSAAVLDALGNAVAYPLEEKYLEGVLLSQDHHRPIGDWPEGKPDYSHSTTVLIRSFDADPESVQRIIRRELQNENDYLRAQLCGAIKLIQRDRPQIALNLLKELTSSLELYENGRLSSDIPSARIVQIFQSAFKYDPQSVDQWLAEAMKRVRPAVQEDVIWVYRDQFFDRDITSGEERKEQRNRQEISAQEHIAIQRLLAWIQNDQFEIDIRAEAVEALKRACEDAPFGMLKHFDLLFGYLAIISGKETPPALPVKIILPNQPEQDPELEEQDKLLRQQQWGEFQQLLQDCLEKLCEDSPAEAFKSVGGCLQQPFEHIEEDFRGYCVYLLGAIGKDYSLRTHILPILWRVLMDYNSPWVRAKAIEATVEMFSSSGASPPANLVDTIFIHLQDPKVIVHKAALRAVRQCPHWFDKKQTFEVLSCLKGHLQAYRDDEIQLDRICDALLSVSRRHERLKLLALRMVELLLPTGKQLVDKSIAEYLLRFCEPDDKIAYLVAQDIGQYLGRCDRDRNNYYGHSRRGWMFNWLHRLPQSTFQQAAKELLTSACEMAKRDAWESCHFASLFSSFGAFREEQIILAAAAHSLSDEPRYKSFRSNLKQLKKIAAGNAAVQSGDQEAAKLYFVTGSDGF</sequence>
<protein>
    <recommendedName>
        <fullName evidence="2">HEAT repeat-containing protein</fullName>
    </recommendedName>
</protein>
<dbReference type="AlphaFoldDB" id="A0AAU8LPI6"/>
<organism evidence="1">
    <name type="scientific">Candidatus Electrothrix aestuarii</name>
    <dbReference type="NCBI Taxonomy" id="3062594"/>
    <lineage>
        <taxon>Bacteria</taxon>
        <taxon>Pseudomonadati</taxon>
        <taxon>Thermodesulfobacteriota</taxon>
        <taxon>Desulfobulbia</taxon>
        <taxon>Desulfobulbales</taxon>
        <taxon>Desulfobulbaceae</taxon>
        <taxon>Candidatus Electrothrix</taxon>
    </lineage>
</organism>
<accession>A0AAU8LPI6</accession>
<evidence type="ECO:0000313" key="1">
    <source>
        <dbReference type="EMBL" id="XCN71113.1"/>
    </source>
</evidence>
<proteinExistence type="predicted"/>
<dbReference type="KEGG" id="eaj:Q3M24_12375"/>
<name>A0AAU8LPI6_9BACT</name>
<dbReference type="InterPro" id="IPR016024">
    <property type="entry name" value="ARM-type_fold"/>
</dbReference>
<reference evidence="1" key="2">
    <citation type="submission" date="2024-06" db="EMBL/GenBank/DDBJ databases">
        <authorList>
            <person name="Plum-Jensen L.E."/>
            <person name="Schramm A."/>
            <person name="Marshall I.P.G."/>
        </authorList>
    </citation>
    <scope>NUCLEOTIDE SEQUENCE</scope>
    <source>
        <strain evidence="1">Rat1</strain>
    </source>
</reference>